<evidence type="ECO:0000256" key="10">
    <source>
        <dbReference type="PIRNR" id="PIRNR000804"/>
    </source>
</evidence>
<comment type="function">
    <text evidence="10">Confers DNA tethering and processivity to DNA polymerases and other proteins. Acts as a clamp, forming a ring around DNA (a reaction catalyzed by the clamp-loading complex) which diffuses in an ATP-independent manner freely and bidirectionally along dsDNA. Initially characterized for its ability to contact the catalytic subunit of DNA polymerase III (Pol III), a complex, multichain enzyme responsible for most of the replicative synthesis in bacteria; Pol III exhibits 3'-5' exonuclease proofreading activity. The beta chain is required for initiation of replication as well as for processivity of DNA replication.</text>
</comment>
<dbReference type="PANTHER" id="PTHR30478">
    <property type="entry name" value="DNA POLYMERASE III SUBUNIT BETA"/>
    <property type="match status" value="1"/>
</dbReference>
<evidence type="ECO:0000313" key="15">
    <source>
        <dbReference type="Proteomes" id="UP000190814"/>
    </source>
</evidence>
<dbReference type="InterPro" id="IPR022637">
    <property type="entry name" value="DNA_polIII_beta_cen"/>
</dbReference>
<dbReference type="GO" id="GO:0005737">
    <property type="term" value="C:cytoplasm"/>
    <property type="evidence" value="ECO:0007669"/>
    <property type="project" value="UniProtKB-SubCell"/>
</dbReference>
<evidence type="ECO:0000259" key="13">
    <source>
        <dbReference type="Pfam" id="PF02768"/>
    </source>
</evidence>
<organism evidence="14 15">
    <name type="scientific">Eubacterium uniforme</name>
    <dbReference type="NCBI Taxonomy" id="39495"/>
    <lineage>
        <taxon>Bacteria</taxon>
        <taxon>Bacillati</taxon>
        <taxon>Bacillota</taxon>
        <taxon>Clostridia</taxon>
        <taxon>Eubacteriales</taxon>
        <taxon>Eubacteriaceae</taxon>
        <taxon>Eubacterium</taxon>
    </lineage>
</organism>
<keyword evidence="15" id="KW-1185">Reference proteome</keyword>
<dbReference type="GO" id="GO:0006271">
    <property type="term" value="P:DNA strand elongation involved in DNA replication"/>
    <property type="evidence" value="ECO:0007669"/>
    <property type="project" value="TreeGrafter"/>
</dbReference>
<evidence type="ECO:0000259" key="12">
    <source>
        <dbReference type="Pfam" id="PF02767"/>
    </source>
</evidence>
<keyword evidence="7 10" id="KW-0235">DNA replication</keyword>
<dbReference type="Pfam" id="PF02768">
    <property type="entry name" value="DNA_pol3_beta_3"/>
    <property type="match status" value="1"/>
</dbReference>
<dbReference type="Pfam" id="PF02767">
    <property type="entry name" value="DNA_pol3_beta_2"/>
    <property type="match status" value="1"/>
</dbReference>
<sequence length="370" mass="41259">MKIVCSKNDLLAGVNIVMKAVPSKTSMPILECILINAEDGEIKLTVNDMELGIETKVKGNIEEAGMIAIEAKLFAEIVRKLPNDDITIDVSDDLKVKITCQKAKFDLIGLDGNTFSFLPDINKNESIYISQFSLREIINQTLFSVADNDKTKILTGELIEVNGSNLRVASLDGFRISIRNITLKEEFGNVKVIVPGKTLSEISKILTGGLEDMVNISFTENHILFEFDNTVVVSRLIEGEFFKIDKMISNDYETKVKVNRNELMSAIDRATLLAKEGNIKPIILNINDDAMNIKMNSFIGSMDEDVDVDKEGGNLVIGFNPKFIIEALRAIDDEEVDIYFVNSKSPCFIKNEELSYIYLIVPVNINTNVN</sequence>
<evidence type="ECO:0000256" key="5">
    <source>
        <dbReference type="ARBA" id="ARBA00022679"/>
    </source>
</evidence>
<dbReference type="GO" id="GO:0003887">
    <property type="term" value="F:DNA-directed DNA polymerase activity"/>
    <property type="evidence" value="ECO:0007669"/>
    <property type="project" value="UniProtKB-UniRule"/>
</dbReference>
<evidence type="ECO:0000256" key="4">
    <source>
        <dbReference type="ARBA" id="ARBA00022490"/>
    </source>
</evidence>
<proteinExistence type="inferred from homology"/>
<comment type="subunit">
    <text evidence="10">Forms a ring-shaped head-to-tail homodimer around DNA.</text>
</comment>
<feature type="domain" description="DNA polymerase III beta sliding clamp N-terminal" evidence="11">
    <location>
        <begin position="1"/>
        <end position="117"/>
    </location>
</feature>
<feature type="domain" description="DNA polymerase III beta sliding clamp C-terminal" evidence="13">
    <location>
        <begin position="248"/>
        <end position="357"/>
    </location>
</feature>
<keyword evidence="5 10" id="KW-0808">Transferase</keyword>
<feature type="domain" description="DNA polymerase III beta sliding clamp central" evidence="12">
    <location>
        <begin position="129"/>
        <end position="241"/>
    </location>
</feature>
<evidence type="ECO:0000256" key="7">
    <source>
        <dbReference type="ARBA" id="ARBA00022705"/>
    </source>
</evidence>
<dbReference type="AlphaFoldDB" id="A0A1T4VEY0"/>
<dbReference type="STRING" id="39495.SAMN02745111_00834"/>
<dbReference type="InterPro" id="IPR022635">
    <property type="entry name" value="DNA_polIII_beta_C"/>
</dbReference>
<evidence type="ECO:0000256" key="6">
    <source>
        <dbReference type="ARBA" id="ARBA00022695"/>
    </source>
</evidence>
<dbReference type="GO" id="GO:0003677">
    <property type="term" value="F:DNA binding"/>
    <property type="evidence" value="ECO:0007669"/>
    <property type="project" value="UniProtKB-UniRule"/>
</dbReference>
<evidence type="ECO:0000259" key="11">
    <source>
        <dbReference type="Pfam" id="PF00712"/>
    </source>
</evidence>
<dbReference type="Gene3D" id="3.10.150.10">
    <property type="entry name" value="DNA Polymerase III, subunit A, domain 2"/>
    <property type="match status" value="2"/>
</dbReference>
<dbReference type="InterPro" id="IPR046938">
    <property type="entry name" value="DNA_clamp_sf"/>
</dbReference>
<protein>
    <recommendedName>
        <fullName evidence="3 10">Beta sliding clamp</fullName>
    </recommendedName>
</protein>
<dbReference type="InterPro" id="IPR022634">
    <property type="entry name" value="DNA_polIII_beta_N"/>
</dbReference>
<evidence type="ECO:0000313" key="14">
    <source>
        <dbReference type="EMBL" id="SKA63456.1"/>
    </source>
</evidence>
<dbReference type="Proteomes" id="UP000190814">
    <property type="component" value="Unassembled WGS sequence"/>
</dbReference>
<dbReference type="PANTHER" id="PTHR30478:SF0">
    <property type="entry name" value="BETA SLIDING CLAMP"/>
    <property type="match status" value="1"/>
</dbReference>
<dbReference type="GO" id="GO:0009360">
    <property type="term" value="C:DNA polymerase III complex"/>
    <property type="evidence" value="ECO:0007669"/>
    <property type="project" value="InterPro"/>
</dbReference>
<comment type="subcellular location">
    <subcellularLocation>
        <location evidence="1 10">Cytoplasm</location>
    </subcellularLocation>
</comment>
<dbReference type="GO" id="GO:0008408">
    <property type="term" value="F:3'-5' exonuclease activity"/>
    <property type="evidence" value="ECO:0007669"/>
    <property type="project" value="InterPro"/>
</dbReference>
<gene>
    <name evidence="14" type="ORF">SAMN02745111_00834</name>
</gene>
<dbReference type="SMART" id="SM00480">
    <property type="entry name" value="POL3Bc"/>
    <property type="match status" value="1"/>
</dbReference>
<dbReference type="PIRSF" id="PIRSF000804">
    <property type="entry name" value="DNA_pol_III_b"/>
    <property type="match status" value="1"/>
</dbReference>
<evidence type="ECO:0000256" key="1">
    <source>
        <dbReference type="ARBA" id="ARBA00004496"/>
    </source>
</evidence>
<accession>A0A1T4VEY0</accession>
<dbReference type="InterPro" id="IPR001001">
    <property type="entry name" value="DNA_polIII_beta"/>
</dbReference>
<comment type="similarity">
    <text evidence="2 10">Belongs to the beta sliding clamp family.</text>
</comment>
<dbReference type="NCBIfam" id="TIGR00663">
    <property type="entry name" value="dnan"/>
    <property type="match status" value="1"/>
</dbReference>
<keyword evidence="6 10" id="KW-0548">Nucleotidyltransferase</keyword>
<dbReference type="Pfam" id="PF00712">
    <property type="entry name" value="DNA_pol3_beta"/>
    <property type="match status" value="1"/>
</dbReference>
<evidence type="ECO:0000256" key="2">
    <source>
        <dbReference type="ARBA" id="ARBA00010752"/>
    </source>
</evidence>
<reference evidence="14 15" key="1">
    <citation type="submission" date="2017-02" db="EMBL/GenBank/DDBJ databases">
        <authorList>
            <person name="Peterson S.W."/>
        </authorList>
    </citation>
    <scope>NUCLEOTIDE SEQUENCE [LARGE SCALE GENOMIC DNA]</scope>
    <source>
        <strain evidence="14 15">ATCC 35992</strain>
    </source>
</reference>
<keyword evidence="8 10" id="KW-0239">DNA-directed DNA polymerase</keyword>
<keyword evidence="4 10" id="KW-0963">Cytoplasm</keyword>
<keyword evidence="9" id="KW-0238">DNA-binding</keyword>
<evidence type="ECO:0000256" key="9">
    <source>
        <dbReference type="ARBA" id="ARBA00023125"/>
    </source>
</evidence>
<dbReference type="OrthoDB" id="8421503at2"/>
<dbReference type="SUPFAM" id="SSF55979">
    <property type="entry name" value="DNA clamp"/>
    <property type="match status" value="3"/>
</dbReference>
<dbReference type="RefSeq" id="WP_078765712.1">
    <property type="nucleotide sequence ID" value="NZ_FUXZ01000004.1"/>
</dbReference>
<evidence type="ECO:0000256" key="3">
    <source>
        <dbReference type="ARBA" id="ARBA00021035"/>
    </source>
</evidence>
<dbReference type="CDD" id="cd00140">
    <property type="entry name" value="beta_clamp"/>
    <property type="match status" value="1"/>
</dbReference>
<name>A0A1T4VEY0_9FIRM</name>
<dbReference type="EMBL" id="FUXZ01000004">
    <property type="protein sequence ID" value="SKA63456.1"/>
    <property type="molecule type" value="Genomic_DNA"/>
</dbReference>
<evidence type="ECO:0000256" key="8">
    <source>
        <dbReference type="ARBA" id="ARBA00022932"/>
    </source>
</evidence>